<dbReference type="AlphaFoldDB" id="A0A4V6JIY9"/>
<organism evidence="1 2">
    <name type="scientific">Leclercia adecarboxylata</name>
    <dbReference type="NCBI Taxonomy" id="83655"/>
    <lineage>
        <taxon>Bacteria</taxon>
        <taxon>Pseudomonadati</taxon>
        <taxon>Pseudomonadota</taxon>
        <taxon>Gammaproteobacteria</taxon>
        <taxon>Enterobacterales</taxon>
        <taxon>Enterobacteriaceae</taxon>
        <taxon>Leclercia</taxon>
    </lineage>
</organism>
<name>A0A4V6JIY9_9ENTR</name>
<gene>
    <name evidence="1" type="ORF">NCTC13032_04645</name>
</gene>
<sequence>MMIPSQAASLIKSGDIAMGITYDPASAGYAITAIADKVLKGEENRSGSGDPELGKADVDTEKRIIKFHQSFARDEREYR</sequence>
<evidence type="ECO:0000313" key="2">
    <source>
        <dbReference type="Proteomes" id="UP000310719"/>
    </source>
</evidence>
<protein>
    <submittedName>
        <fullName evidence="1">Uncharacterized protein</fullName>
    </submittedName>
</protein>
<reference evidence="1 2" key="1">
    <citation type="submission" date="2019-05" db="EMBL/GenBank/DDBJ databases">
        <authorList>
            <consortium name="Pathogen Informatics"/>
        </authorList>
    </citation>
    <scope>NUCLEOTIDE SEQUENCE [LARGE SCALE GENOMIC DNA]</scope>
    <source>
        <strain evidence="1 2">NCTC13032</strain>
    </source>
</reference>
<evidence type="ECO:0000313" key="1">
    <source>
        <dbReference type="EMBL" id="VTP70073.1"/>
    </source>
</evidence>
<dbReference type="Gene3D" id="3.40.50.2300">
    <property type="match status" value="2"/>
</dbReference>
<accession>A0A4V6JIY9</accession>
<proteinExistence type="predicted"/>
<dbReference type="Proteomes" id="UP000310719">
    <property type="component" value="Chromosome"/>
</dbReference>
<dbReference type="EMBL" id="LR590464">
    <property type="protein sequence ID" value="VTP70073.1"/>
    <property type="molecule type" value="Genomic_DNA"/>
</dbReference>